<organism evidence="2 3">
    <name type="scientific">Acinetobacter venetianus</name>
    <dbReference type="NCBI Taxonomy" id="52133"/>
    <lineage>
        <taxon>Bacteria</taxon>
        <taxon>Pseudomonadati</taxon>
        <taxon>Pseudomonadota</taxon>
        <taxon>Gammaproteobacteria</taxon>
        <taxon>Moraxellales</taxon>
        <taxon>Moraxellaceae</taxon>
        <taxon>Acinetobacter</taxon>
    </lineage>
</organism>
<accession>A0A150HJV4</accession>
<dbReference type="EMBL" id="JRUE01000264">
    <property type="protein sequence ID" value="KXZ61990.1"/>
    <property type="molecule type" value="Genomic_DNA"/>
</dbReference>
<protein>
    <submittedName>
        <fullName evidence="2">Uncharacterized protein</fullName>
    </submittedName>
</protein>
<keyword evidence="1" id="KW-0175">Coiled coil</keyword>
<evidence type="ECO:0000256" key="1">
    <source>
        <dbReference type="SAM" id="Coils"/>
    </source>
</evidence>
<evidence type="ECO:0000313" key="2">
    <source>
        <dbReference type="EMBL" id="KXZ61990.1"/>
    </source>
</evidence>
<dbReference type="PATRIC" id="fig|52133.18.peg.3612"/>
<name>A0A150HJV4_9GAMM</name>
<dbReference type="Proteomes" id="UP000075680">
    <property type="component" value="Unassembled WGS sequence"/>
</dbReference>
<proteinExistence type="predicted"/>
<sequence>MNFRHYPIFVHISDINKQINEHERLVLVCKDKTAAFGFKKLDIGTLFYRKRVSGEALSEQQLSASFDEKRRYFLQCLTDYLLQMSGSDLSKVLFYYTSKLFCDWVDSQKKNYDLSNQDSVIDAYRRYSKYLVDRTLLADTDAESLAAHTAKLYQRNAAKLIAYVFDCHEIDIVSQAMQVQSQRYDVPVFPIAKEDHQKTYATLLNVFLEIHRIVVQENDFPAHFQSVDDEVFNFYSGFHHQVKKQHIQFGMQRYLAKYTAIPSLSKMLADFELGEDSEHRKRVRENRNQAIRKLEERNKDKRHIERERLASYGLCIGMLLFIAQTGANLDTAQQLQLDTMEILPSTQGRRFSGTKSRAGNKTVRPEFGVKFEPVFRKILELREWYVQDEACDFIFPLRNEIQQLGPVSYGRLQLMKKLFQRIFPRMVWITPQQWRKHKSSQYVELSDGDLLLEAEVMGHSLDTAKKNYSRTSFKDASQQISQFFYELREVAVSQTRTVERIPVQMLDETIDAQPSPVGACASIHAQPEKAIGFTERAPTPNCQQFEHCLFCQHYAIHADDEDVRKLLSLKALLAYVKQKATDLIRWEQQFGVVLHRIEEVLTELSDTYVALRMRIIVIQDEVESGDMDAYWLNHFELLIDLGWVS</sequence>
<feature type="coiled-coil region" evidence="1">
    <location>
        <begin position="280"/>
        <end position="307"/>
    </location>
</feature>
<evidence type="ECO:0000313" key="3">
    <source>
        <dbReference type="Proteomes" id="UP000075680"/>
    </source>
</evidence>
<dbReference type="AlphaFoldDB" id="A0A150HJV4"/>
<gene>
    <name evidence="2" type="ORF">AVENLUH5627_03525</name>
</gene>
<dbReference type="RefSeq" id="WP_061519876.1">
    <property type="nucleotide sequence ID" value="NZ_JRUE01000264.1"/>
</dbReference>
<reference evidence="2 3" key="1">
    <citation type="journal article" date="2016" name="Sci. Rep.">
        <title>Genomic and phenotypic characterization of the species Acinetobacter venetianus.</title>
        <authorList>
            <person name="Fondi M."/>
            <person name="Maida I."/>
            <person name="Perrin E."/>
            <person name="Orlandini V."/>
            <person name="La Torre L."/>
            <person name="Bosi E."/>
            <person name="Negroni A."/>
            <person name="Zanaroli G."/>
            <person name="Fava F."/>
            <person name="Decorosi F."/>
            <person name="Giovannetti L."/>
            <person name="Viti C."/>
            <person name="Vaneechoutte M."/>
            <person name="Dijkshoorn L."/>
            <person name="Fani R."/>
        </authorList>
    </citation>
    <scope>NUCLEOTIDE SEQUENCE [LARGE SCALE GENOMIC DNA]</scope>
    <source>
        <strain evidence="2 3">LUH5627</strain>
    </source>
</reference>
<comment type="caution">
    <text evidence="2">The sequence shown here is derived from an EMBL/GenBank/DDBJ whole genome shotgun (WGS) entry which is preliminary data.</text>
</comment>